<gene>
    <name evidence="1" type="ORF">FRC54_08165</name>
</gene>
<dbReference type="AlphaFoldDB" id="A0A6N7J1B8"/>
<dbReference type="GO" id="GO:0016787">
    <property type="term" value="F:hydrolase activity"/>
    <property type="evidence" value="ECO:0007669"/>
    <property type="project" value="UniProtKB-KW"/>
</dbReference>
<keyword evidence="2" id="KW-1185">Reference proteome</keyword>
<dbReference type="GO" id="GO:0005829">
    <property type="term" value="C:cytosol"/>
    <property type="evidence" value="ECO:0007669"/>
    <property type="project" value="TreeGrafter"/>
</dbReference>
<dbReference type="Pfam" id="PF13419">
    <property type="entry name" value="HAD_2"/>
    <property type="match status" value="1"/>
</dbReference>
<evidence type="ECO:0000313" key="2">
    <source>
        <dbReference type="Proteomes" id="UP000460257"/>
    </source>
</evidence>
<dbReference type="InterPro" id="IPR023198">
    <property type="entry name" value="PGP-like_dom2"/>
</dbReference>
<dbReference type="SFLD" id="SFLDG01135">
    <property type="entry name" value="C1.5.6:_HAD__Beta-PGM__Phospha"/>
    <property type="match status" value="1"/>
</dbReference>
<dbReference type="Gene3D" id="1.10.150.240">
    <property type="entry name" value="Putative phosphatase, domain 2"/>
    <property type="match status" value="1"/>
</dbReference>
<evidence type="ECO:0000313" key="1">
    <source>
        <dbReference type="EMBL" id="MQN01873.1"/>
    </source>
</evidence>
<keyword evidence="1" id="KW-0378">Hydrolase</keyword>
<reference evidence="1" key="1">
    <citation type="journal article" date="2020" name="Appl. Environ. Microbiol.">
        <title>Medium-Chain Fatty Acid Synthesis by 'Candidatus Weimeria bifida' gen. nov., sp. nov., and 'Candidatus Pseudoramibacter fermentans' sp. nov.</title>
        <authorList>
            <person name="Scarborough M.J."/>
            <person name="Myers K.S."/>
            <person name="Donohue T.J."/>
            <person name="Noguera D.R."/>
        </authorList>
    </citation>
    <scope>NUCLEOTIDE SEQUENCE</scope>
    <source>
        <strain evidence="1">LCO1.1</strain>
    </source>
</reference>
<dbReference type="SUPFAM" id="SSF56784">
    <property type="entry name" value="HAD-like"/>
    <property type="match status" value="1"/>
</dbReference>
<dbReference type="SFLD" id="SFLDG01129">
    <property type="entry name" value="C1.5:_HAD__Beta-PGM__Phosphata"/>
    <property type="match status" value="1"/>
</dbReference>
<organism evidence="1 2">
    <name type="scientific">Candidatus Weimeria bifida</name>
    <dbReference type="NCBI Taxonomy" id="2599074"/>
    <lineage>
        <taxon>Bacteria</taxon>
        <taxon>Bacillati</taxon>
        <taxon>Bacillota</taxon>
        <taxon>Clostridia</taxon>
        <taxon>Lachnospirales</taxon>
        <taxon>Lachnospiraceae</taxon>
        <taxon>Candidatus Weimeria</taxon>
    </lineage>
</organism>
<comment type="caution">
    <text evidence="1">The sequence shown here is derived from an EMBL/GenBank/DDBJ whole genome shotgun (WGS) entry which is preliminary data.</text>
</comment>
<dbReference type="InterPro" id="IPR036412">
    <property type="entry name" value="HAD-like_sf"/>
</dbReference>
<proteinExistence type="predicted"/>
<dbReference type="InterPro" id="IPR041492">
    <property type="entry name" value="HAD_2"/>
</dbReference>
<dbReference type="Proteomes" id="UP000460257">
    <property type="component" value="Unassembled WGS sequence"/>
</dbReference>
<name>A0A6N7J1B8_9FIRM</name>
<dbReference type="EMBL" id="VOGC01000007">
    <property type="protein sequence ID" value="MQN01873.1"/>
    <property type="molecule type" value="Genomic_DNA"/>
</dbReference>
<dbReference type="GO" id="GO:0004713">
    <property type="term" value="F:protein tyrosine kinase activity"/>
    <property type="evidence" value="ECO:0007669"/>
    <property type="project" value="TreeGrafter"/>
</dbReference>
<dbReference type="InterPro" id="IPR050155">
    <property type="entry name" value="HAD-like_hydrolase_sf"/>
</dbReference>
<dbReference type="InterPro" id="IPR023214">
    <property type="entry name" value="HAD_sf"/>
</dbReference>
<accession>A0A6N7J1B8</accession>
<protein>
    <submittedName>
        <fullName evidence="1">HAD family hydrolase</fullName>
    </submittedName>
</protein>
<dbReference type="PANTHER" id="PTHR43434">
    <property type="entry name" value="PHOSPHOGLYCOLATE PHOSPHATASE"/>
    <property type="match status" value="1"/>
</dbReference>
<sequence>MRYKNIFFDLDGTITDSGNAIMTCAKYALDRMGFPDEPEERLRRFVGPSLMDSFVKLYGMTEERAAEATRIFRSLYVDNKMYDVTVYPGIPELLAKCREAGLKTFVVTSKVQEYAGRIIKKTGLADLFTDTIGPDPTDFSSDKSRLINRVVDDYSLDKAECVMIGDTRFDIEGAVKAGVDSIAVTYGYGNPAEMQMVHPTYKAADAAEIGDIILP</sequence>
<dbReference type="PANTHER" id="PTHR43434:SF20">
    <property type="entry name" value="5'-NUCLEOTIDASE"/>
    <property type="match status" value="1"/>
</dbReference>
<dbReference type="Gene3D" id="3.40.50.1000">
    <property type="entry name" value="HAD superfamily/HAD-like"/>
    <property type="match status" value="1"/>
</dbReference>
<dbReference type="SFLD" id="SFLDS00003">
    <property type="entry name" value="Haloacid_Dehalogenase"/>
    <property type="match status" value="1"/>
</dbReference>